<feature type="signal peptide" evidence="1">
    <location>
        <begin position="1"/>
        <end position="26"/>
    </location>
</feature>
<gene>
    <name evidence="2" type="ORF">SAMN04487775_103224</name>
</gene>
<name>A0A1I3JTE6_9SPIR</name>
<organism evidence="2 3">
    <name type="scientific">Treponema bryantii</name>
    <dbReference type="NCBI Taxonomy" id="163"/>
    <lineage>
        <taxon>Bacteria</taxon>
        <taxon>Pseudomonadati</taxon>
        <taxon>Spirochaetota</taxon>
        <taxon>Spirochaetia</taxon>
        <taxon>Spirochaetales</taxon>
        <taxon>Treponemataceae</taxon>
        <taxon>Treponema</taxon>
    </lineage>
</organism>
<reference evidence="3" key="1">
    <citation type="submission" date="2016-10" db="EMBL/GenBank/DDBJ databases">
        <authorList>
            <person name="Varghese N."/>
            <person name="Submissions S."/>
        </authorList>
    </citation>
    <scope>NUCLEOTIDE SEQUENCE [LARGE SCALE GENOMIC DNA]</scope>
    <source>
        <strain evidence="3">XBD1002</strain>
    </source>
</reference>
<dbReference type="RefSeq" id="WP_074931063.1">
    <property type="nucleotide sequence ID" value="NZ_FORI01000003.1"/>
</dbReference>
<evidence type="ECO:0000313" key="2">
    <source>
        <dbReference type="EMBL" id="SFI63360.1"/>
    </source>
</evidence>
<keyword evidence="1" id="KW-0732">Signal</keyword>
<keyword evidence="3" id="KW-1185">Reference proteome</keyword>
<proteinExistence type="predicted"/>
<sequence>MKIKIVFIALITAVMTLCLTSCSNPAASNSNPENQGNGGGGNSENPLYPFEGSSWYGDTYTDFADSDGNLVKSGYEKILEFEGIAYSMNGKTYGMVKIINELYFFWPEGYNNQSNTKYEVLLKNQKLNYSVTKTDSGYTVTMGPFGSDWLTMTISNASATSAIIRNTTHGYMSYGAEPNKLTWYSDDLLPRTLTKQ</sequence>
<evidence type="ECO:0000313" key="3">
    <source>
        <dbReference type="Proteomes" id="UP000182737"/>
    </source>
</evidence>
<protein>
    <submittedName>
        <fullName evidence="2">Uncharacterized protein</fullName>
    </submittedName>
</protein>
<dbReference type="Proteomes" id="UP000182737">
    <property type="component" value="Unassembled WGS sequence"/>
</dbReference>
<dbReference type="AlphaFoldDB" id="A0A1I3JTE6"/>
<accession>A0A1I3JTE6</accession>
<evidence type="ECO:0000256" key="1">
    <source>
        <dbReference type="SAM" id="SignalP"/>
    </source>
</evidence>
<dbReference type="EMBL" id="FORI01000003">
    <property type="protein sequence ID" value="SFI63360.1"/>
    <property type="molecule type" value="Genomic_DNA"/>
</dbReference>
<feature type="chain" id="PRO_5010264113" evidence="1">
    <location>
        <begin position="27"/>
        <end position="196"/>
    </location>
</feature>